<evidence type="ECO:0000256" key="1">
    <source>
        <dbReference type="SAM" id="MobiDB-lite"/>
    </source>
</evidence>
<proteinExistence type="predicted"/>
<feature type="compositionally biased region" description="Basic and acidic residues" evidence="1">
    <location>
        <begin position="50"/>
        <end position="69"/>
    </location>
</feature>
<evidence type="ECO:0000313" key="3">
    <source>
        <dbReference type="Proteomes" id="UP000494106"/>
    </source>
</evidence>
<gene>
    <name evidence="2" type="ORF">APLA_LOCUS101</name>
</gene>
<dbReference type="OrthoDB" id="10406415at2759"/>
<sequence>MFRLYRRLGECDLRYLYGGVRRRPEEGGVKCVPSVPRQRATPTGSARGGSFRDLKHERPRDDRSPTQLL</sequence>
<feature type="region of interest" description="Disordered" evidence="1">
    <location>
        <begin position="24"/>
        <end position="69"/>
    </location>
</feature>
<dbReference type="AlphaFoldDB" id="A0A8S0YLL5"/>
<protein>
    <submittedName>
        <fullName evidence="2">Uncharacterized protein</fullName>
    </submittedName>
</protein>
<organism evidence="2 3">
    <name type="scientific">Arctia plantaginis</name>
    <name type="common">Wood tiger moth</name>
    <name type="synonym">Phalaena plantaginis</name>
    <dbReference type="NCBI Taxonomy" id="874455"/>
    <lineage>
        <taxon>Eukaryota</taxon>
        <taxon>Metazoa</taxon>
        <taxon>Ecdysozoa</taxon>
        <taxon>Arthropoda</taxon>
        <taxon>Hexapoda</taxon>
        <taxon>Insecta</taxon>
        <taxon>Pterygota</taxon>
        <taxon>Neoptera</taxon>
        <taxon>Endopterygota</taxon>
        <taxon>Lepidoptera</taxon>
        <taxon>Glossata</taxon>
        <taxon>Ditrysia</taxon>
        <taxon>Noctuoidea</taxon>
        <taxon>Erebidae</taxon>
        <taxon>Arctiinae</taxon>
        <taxon>Arctia</taxon>
    </lineage>
</organism>
<name>A0A8S0YLL5_ARCPL</name>
<accession>A0A8S0YLL5</accession>
<keyword evidence="3" id="KW-1185">Reference proteome</keyword>
<dbReference type="Proteomes" id="UP000494106">
    <property type="component" value="Unassembled WGS sequence"/>
</dbReference>
<reference evidence="2 3" key="1">
    <citation type="submission" date="2020-04" db="EMBL/GenBank/DDBJ databases">
        <authorList>
            <person name="Wallbank WR R."/>
            <person name="Pardo Diaz C."/>
            <person name="Kozak K."/>
            <person name="Martin S."/>
            <person name="Jiggins C."/>
            <person name="Moest M."/>
            <person name="Warren A I."/>
            <person name="Byers J.R.P. K."/>
            <person name="Montejo-Kovacevich G."/>
            <person name="Yen C E."/>
        </authorList>
    </citation>
    <scope>NUCLEOTIDE SEQUENCE [LARGE SCALE GENOMIC DNA]</scope>
</reference>
<dbReference type="EMBL" id="CADEBC010000014">
    <property type="protein sequence ID" value="CAB3219851.1"/>
    <property type="molecule type" value="Genomic_DNA"/>
</dbReference>
<comment type="caution">
    <text evidence="2">The sequence shown here is derived from an EMBL/GenBank/DDBJ whole genome shotgun (WGS) entry which is preliminary data.</text>
</comment>
<evidence type="ECO:0000313" key="2">
    <source>
        <dbReference type="EMBL" id="CAB3219851.1"/>
    </source>
</evidence>